<evidence type="ECO:0000313" key="4">
    <source>
        <dbReference type="Proteomes" id="UP000318528"/>
    </source>
</evidence>
<name>A0A553B8U4_9FLAO</name>
<feature type="domain" description="Transposase IS4-like" evidence="1">
    <location>
        <begin position="259"/>
        <end position="535"/>
    </location>
</feature>
<dbReference type="Proteomes" id="UP000318528">
    <property type="component" value="Unassembled WGS sequence"/>
</dbReference>
<evidence type="ECO:0000313" key="3">
    <source>
        <dbReference type="EMBL" id="TRX04669.1"/>
    </source>
</evidence>
<dbReference type="InterPro" id="IPR012337">
    <property type="entry name" value="RNaseH-like_sf"/>
</dbReference>
<sequence>MYFKSTFRRNPETGKMESYYRLVESFRDQNDIVRNRTIVTAGFIDYLSAEELNYIQKKLTEKLNGKNSLFEDDLQEHLWEYIDELYFKILKSNKIDNSHSSKKDMHNVDLNSLKHTEARELGGEWMSLQTLKQLKIDQFLLDKKWSEEQIQLALTQIISRAVYPASENRTSKWIKENSAICELTAYPIKKITKDKLYQSALNLYQVKDEMEKYLSQKTNELFDIEDKFYLYDLTNTYFEGQKKNSDLAQYGRSKEKRTDAKLVVLAAVVNLEGFLKYSNIYQGNMADCKTLSDMIDSLREATSETTKKALIIMDAGIATDENLKLVTEKGYDYLCVSRTKPKKYTLKNEIPTIVYDKKNQKIELNEIEDKEQNQCVFKVKSDMKAMKERSMNRKFKTLYEDTLTKLANGLAKKSGIKKQEIINQKIGRLQQKYPSIAKHYQIDLLADQKTGKVISMKWEVKESQVNQEKEQGVYFIKTSLKERDEQTVWRIYNCIREIESTFRTLKTDLDLRPIYHQNDESTMAHLNLGLLAYWIVNTIRYQLKVKKINHDWQEIIRIANTQKLVTTEIKDVLENTIEIKKCSEPSQKLREIYLALNYKKQPFTKKKFVVPKSELLKQESRFQQWFTG</sequence>
<comment type="caution">
    <text evidence="3">The sequence shown here is derived from an EMBL/GenBank/DDBJ whole genome shotgun (WGS) entry which is preliminary data.</text>
</comment>
<dbReference type="Pfam" id="PF01609">
    <property type="entry name" value="DDE_Tnp_1"/>
    <property type="match status" value="1"/>
</dbReference>
<dbReference type="NCBIfam" id="NF033559">
    <property type="entry name" value="transpos_IS1634"/>
    <property type="match status" value="1"/>
</dbReference>
<keyword evidence="4" id="KW-1185">Reference proteome</keyword>
<dbReference type="Proteomes" id="UP000318669">
    <property type="component" value="Unassembled WGS sequence"/>
</dbReference>
<proteinExistence type="predicted"/>
<dbReference type="GO" id="GO:0006313">
    <property type="term" value="P:DNA transposition"/>
    <property type="evidence" value="ECO:0007669"/>
    <property type="project" value="InterPro"/>
</dbReference>
<organism evidence="3 5">
    <name type="scientific">Flavobacterium gawalongense</name>
    <dbReference type="NCBI Taxonomy" id="2594432"/>
    <lineage>
        <taxon>Bacteria</taxon>
        <taxon>Pseudomonadati</taxon>
        <taxon>Bacteroidota</taxon>
        <taxon>Flavobacteriia</taxon>
        <taxon>Flavobacteriales</taxon>
        <taxon>Flavobacteriaceae</taxon>
        <taxon>Flavobacterium</taxon>
    </lineage>
</organism>
<dbReference type="GO" id="GO:0003677">
    <property type="term" value="F:DNA binding"/>
    <property type="evidence" value="ECO:0007669"/>
    <property type="project" value="InterPro"/>
</dbReference>
<dbReference type="InterPro" id="IPR047654">
    <property type="entry name" value="IS1634_transpos"/>
</dbReference>
<evidence type="ECO:0000313" key="2">
    <source>
        <dbReference type="EMBL" id="TRX00120.1"/>
    </source>
</evidence>
<reference evidence="4 5" key="1">
    <citation type="submission" date="2019-07" db="EMBL/GenBank/DDBJ databases">
        <title>Novel species of Flavobacterium.</title>
        <authorList>
            <person name="Liu Q."/>
            <person name="Xin Y.-H."/>
        </authorList>
    </citation>
    <scope>NUCLEOTIDE SEQUENCE [LARGE SCALE GENOMIC DNA]</scope>
    <source>
        <strain evidence="2 4">GSP39</strain>
        <strain evidence="3 5">GSR22</strain>
    </source>
</reference>
<protein>
    <submittedName>
        <fullName evidence="3">IS1634 family transposase</fullName>
    </submittedName>
</protein>
<dbReference type="GO" id="GO:0004803">
    <property type="term" value="F:transposase activity"/>
    <property type="evidence" value="ECO:0007669"/>
    <property type="project" value="InterPro"/>
</dbReference>
<dbReference type="OrthoDB" id="740398at2"/>
<gene>
    <name evidence="3" type="ORF">FNW11_17270</name>
    <name evidence="2" type="ORF">FNW12_17740</name>
</gene>
<dbReference type="InterPro" id="IPR002559">
    <property type="entry name" value="Transposase_11"/>
</dbReference>
<dbReference type="EMBL" id="VJZN01000073">
    <property type="protein sequence ID" value="TRX00120.1"/>
    <property type="molecule type" value="Genomic_DNA"/>
</dbReference>
<evidence type="ECO:0000259" key="1">
    <source>
        <dbReference type="Pfam" id="PF01609"/>
    </source>
</evidence>
<dbReference type="SUPFAM" id="SSF53098">
    <property type="entry name" value="Ribonuclease H-like"/>
    <property type="match status" value="1"/>
</dbReference>
<dbReference type="EMBL" id="VJZL01000076">
    <property type="protein sequence ID" value="TRX04669.1"/>
    <property type="molecule type" value="Genomic_DNA"/>
</dbReference>
<evidence type="ECO:0000313" key="5">
    <source>
        <dbReference type="Proteomes" id="UP000318669"/>
    </source>
</evidence>
<dbReference type="AlphaFoldDB" id="A0A553B8U4"/>
<accession>A0A553B8U4</accession>